<reference evidence="1" key="1">
    <citation type="submission" date="2014-11" db="EMBL/GenBank/DDBJ databases">
        <authorList>
            <person name="Amaro Gonzalez C."/>
        </authorList>
    </citation>
    <scope>NUCLEOTIDE SEQUENCE</scope>
</reference>
<protein>
    <submittedName>
        <fullName evidence="1">Uncharacterized protein</fullName>
    </submittedName>
</protein>
<dbReference type="EMBL" id="GBXM01060284">
    <property type="protein sequence ID" value="JAH48293.1"/>
    <property type="molecule type" value="Transcribed_RNA"/>
</dbReference>
<sequence>MCLCVCERLL</sequence>
<name>A0A0E9T6H9_ANGAN</name>
<organism evidence="1">
    <name type="scientific">Anguilla anguilla</name>
    <name type="common">European freshwater eel</name>
    <name type="synonym">Muraena anguilla</name>
    <dbReference type="NCBI Taxonomy" id="7936"/>
    <lineage>
        <taxon>Eukaryota</taxon>
        <taxon>Metazoa</taxon>
        <taxon>Chordata</taxon>
        <taxon>Craniata</taxon>
        <taxon>Vertebrata</taxon>
        <taxon>Euteleostomi</taxon>
        <taxon>Actinopterygii</taxon>
        <taxon>Neopterygii</taxon>
        <taxon>Teleostei</taxon>
        <taxon>Anguilliformes</taxon>
        <taxon>Anguillidae</taxon>
        <taxon>Anguilla</taxon>
    </lineage>
</organism>
<proteinExistence type="predicted"/>
<evidence type="ECO:0000313" key="1">
    <source>
        <dbReference type="EMBL" id="JAH48293.1"/>
    </source>
</evidence>
<reference evidence="1" key="2">
    <citation type="journal article" date="2015" name="Fish Shellfish Immunol.">
        <title>Early steps in the European eel (Anguilla anguilla)-Vibrio vulnificus interaction in the gills: Role of the RtxA13 toxin.</title>
        <authorList>
            <person name="Callol A."/>
            <person name="Pajuelo D."/>
            <person name="Ebbesson L."/>
            <person name="Teles M."/>
            <person name="MacKenzie S."/>
            <person name="Amaro C."/>
        </authorList>
    </citation>
    <scope>NUCLEOTIDE SEQUENCE</scope>
</reference>
<accession>A0A0E9T6H9</accession>